<dbReference type="EMBL" id="KT246968">
    <property type="protein sequence ID" value="ALL41058.1"/>
    <property type="molecule type" value="mRNA"/>
</dbReference>
<dbReference type="InterPro" id="IPR013766">
    <property type="entry name" value="Thioredoxin_domain"/>
</dbReference>
<proteinExistence type="evidence at transcript level"/>
<evidence type="ECO:0000313" key="5">
    <source>
        <dbReference type="EMBL" id="ALL41058.1"/>
    </source>
</evidence>
<dbReference type="CDD" id="cd02947">
    <property type="entry name" value="TRX_family"/>
    <property type="match status" value="1"/>
</dbReference>
<dbReference type="PROSITE" id="PS51352">
    <property type="entry name" value="THIOREDOXIN_2"/>
    <property type="match status" value="1"/>
</dbReference>
<dbReference type="InterPro" id="IPR017937">
    <property type="entry name" value="Thioredoxin_CS"/>
</dbReference>
<keyword evidence="3" id="KW-0472">Membrane</keyword>
<evidence type="ECO:0000259" key="4">
    <source>
        <dbReference type="PROSITE" id="PS51352"/>
    </source>
</evidence>
<reference evidence="5" key="1">
    <citation type="submission" date="2015-07" db="EMBL/GenBank/DDBJ databases">
        <title>Elucidating the P. pachyrhizi secretome and potential effectors.</title>
        <authorList>
            <person name="de Carvalho M.C.C.G."/>
            <person name="Nascimento L.C."/>
            <person name="Darben L.M."/>
            <person name="Polizel-Podanosqui A.M."/>
            <person name="Lopes-Caitar V.S."/>
            <person name="Rocha C.S."/>
            <person name="Qi M."/>
            <person name="Carazolle M."/>
            <person name="Kuwahara M.K."/>
            <person name="Pereira G.A.G."/>
            <person name="Abdelnoor R.V."/>
            <person name="Whitham S.A."/>
            <person name="Marcelino-Guimaraes F.C."/>
        </authorList>
    </citation>
    <scope>NUCLEOTIDE SEQUENCE</scope>
</reference>
<dbReference type="Pfam" id="PF00085">
    <property type="entry name" value="Thioredoxin"/>
    <property type="match status" value="1"/>
</dbReference>
<protein>
    <recommendedName>
        <fullName evidence="4">Thioredoxin domain-containing protein</fullName>
    </recommendedName>
</protein>
<evidence type="ECO:0000256" key="2">
    <source>
        <dbReference type="SAM" id="MobiDB-lite"/>
    </source>
</evidence>
<feature type="transmembrane region" description="Helical" evidence="3">
    <location>
        <begin position="167"/>
        <end position="183"/>
    </location>
</feature>
<dbReference type="PROSITE" id="PS00194">
    <property type="entry name" value="THIOREDOXIN_1"/>
    <property type="match status" value="1"/>
</dbReference>
<dbReference type="AlphaFoldDB" id="A0A0S1MJK4"/>
<dbReference type="InterPro" id="IPR036249">
    <property type="entry name" value="Thioredoxin-like_sf"/>
</dbReference>
<feature type="region of interest" description="Disordered" evidence="2">
    <location>
        <begin position="114"/>
        <end position="157"/>
    </location>
</feature>
<feature type="compositionally biased region" description="Low complexity" evidence="2">
    <location>
        <begin position="120"/>
        <end position="151"/>
    </location>
</feature>
<evidence type="ECO:0000256" key="1">
    <source>
        <dbReference type="ARBA" id="ARBA00023157"/>
    </source>
</evidence>
<keyword evidence="3" id="KW-0812">Transmembrane</keyword>
<keyword evidence="1" id="KW-1015">Disulfide bond</keyword>
<dbReference type="SUPFAM" id="SSF52833">
    <property type="entry name" value="Thioredoxin-like"/>
    <property type="match status" value="1"/>
</dbReference>
<organism evidence="5">
    <name type="scientific">Phakopsora pachyrhizi</name>
    <name type="common">Asian soybean rust disease fungus</name>
    <dbReference type="NCBI Taxonomy" id="170000"/>
    <lineage>
        <taxon>Eukaryota</taxon>
        <taxon>Fungi</taxon>
        <taxon>Dikarya</taxon>
        <taxon>Basidiomycota</taxon>
        <taxon>Pucciniomycotina</taxon>
        <taxon>Pucciniomycetes</taxon>
        <taxon>Pucciniales</taxon>
        <taxon>Phakopsoraceae</taxon>
        <taxon>Phakopsora</taxon>
    </lineage>
</organism>
<dbReference type="PANTHER" id="PTHR46115">
    <property type="entry name" value="THIOREDOXIN-LIKE PROTEIN 1"/>
    <property type="match status" value="1"/>
</dbReference>
<dbReference type="PRINTS" id="PR00421">
    <property type="entry name" value="THIOREDOXIN"/>
</dbReference>
<dbReference type="Gene3D" id="3.40.30.10">
    <property type="entry name" value="Glutaredoxin"/>
    <property type="match status" value="1"/>
</dbReference>
<name>A0A0S1MJK4_PHAPC</name>
<sequence>MTRVIELRSLDQLNRLINSHNNSIIVIDFHAKWCGPCHAIAPVYESLSKEFKSLTFTKCDVDESKDIAQHYIITAMPTFLFLKGGVKVDQIRGADRSSLEKAVRKYSSMSVRPSETHQWSSSGQTLGSSSSSEQSSSRTNPAAPANHQQPPSLGTLRDRFNALNPQLRFGIALFTIYIFLLIYK</sequence>
<keyword evidence="3" id="KW-1133">Transmembrane helix</keyword>
<accession>A0A0S1MJK4</accession>
<evidence type="ECO:0000256" key="3">
    <source>
        <dbReference type="SAM" id="Phobius"/>
    </source>
</evidence>
<feature type="domain" description="Thioredoxin" evidence="4">
    <location>
        <begin position="1"/>
        <end position="108"/>
    </location>
</feature>